<dbReference type="PANTHER" id="PTHR34222:SF99">
    <property type="entry name" value="PROTEIN, PUTATIVE-RELATED"/>
    <property type="match status" value="1"/>
</dbReference>
<dbReference type="Proteomes" id="UP000694930">
    <property type="component" value="Chromosome 9"/>
</dbReference>
<organism evidence="2 3">
    <name type="scientific">Solanum pennellii</name>
    <name type="common">Tomato</name>
    <name type="synonym">Lycopersicon pennellii</name>
    <dbReference type="NCBI Taxonomy" id="28526"/>
    <lineage>
        <taxon>Eukaryota</taxon>
        <taxon>Viridiplantae</taxon>
        <taxon>Streptophyta</taxon>
        <taxon>Embryophyta</taxon>
        <taxon>Tracheophyta</taxon>
        <taxon>Spermatophyta</taxon>
        <taxon>Magnoliopsida</taxon>
        <taxon>eudicotyledons</taxon>
        <taxon>Gunneridae</taxon>
        <taxon>Pentapetalae</taxon>
        <taxon>asterids</taxon>
        <taxon>lamiids</taxon>
        <taxon>Solanales</taxon>
        <taxon>Solanaceae</taxon>
        <taxon>Solanoideae</taxon>
        <taxon>Solaneae</taxon>
        <taxon>Solanum</taxon>
        <taxon>Solanum subgen. Lycopersicon</taxon>
    </lineage>
</organism>
<protein>
    <submittedName>
        <fullName evidence="3">Uncharacterized protein LOC107030908</fullName>
    </submittedName>
</protein>
<evidence type="ECO:0000313" key="3">
    <source>
        <dbReference type="RefSeq" id="XP_015087607.1"/>
    </source>
</evidence>
<proteinExistence type="predicted"/>
<evidence type="ECO:0000256" key="1">
    <source>
        <dbReference type="SAM" id="MobiDB-lite"/>
    </source>
</evidence>
<feature type="compositionally biased region" description="Basic and acidic residues" evidence="1">
    <location>
        <begin position="43"/>
        <end position="52"/>
    </location>
</feature>
<gene>
    <name evidence="3" type="primary">LOC107030908</name>
</gene>
<dbReference type="GeneID" id="107030908"/>
<name>A0ABM1HMB6_SOLPN</name>
<sequence>MFCEYCKRTGHVKDRCYKLHGYPTNTRNPRGRGKGSAANVHTSEGDGNKCEENFEQGKQMPVNLSKSQYEQLLNLLGNVHVGAESDYLNNVSSGAASLAGPFSEEPSGTW</sequence>
<feature type="region of interest" description="Disordered" evidence="1">
    <location>
        <begin position="21"/>
        <end position="53"/>
    </location>
</feature>
<dbReference type="RefSeq" id="XP_015087607.1">
    <property type="nucleotide sequence ID" value="XM_015232121.2"/>
</dbReference>
<reference evidence="2" key="1">
    <citation type="journal article" date="2014" name="Nat. Genet.">
        <title>The genome of the stress-tolerant wild tomato species Solanum pennellii.</title>
        <authorList>
            <person name="Bolger A."/>
            <person name="Scossa F."/>
            <person name="Bolger M.E."/>
            <person name="Lanz C."/>
            <person name="Maumus F."/>
            <person name="Tohge T."/>
            <person name="Quesneville H."/>
            <person name="Alseekh S."/>
            <person name="Sorensen I."/>
            <person name="Lichtenstein G."/>
            <person name="Fich E.A."/>
            <person name="Conte M."/>
            <person name="Keller H."/>
            <person name="Schneeberger K."/>
            <person name="Schwacke R."/>
            <person name="Ofner I."/>
            <person name="Vrebalov J."/>
            <person name="Xu Y."/>
            <person name="Osorio S."/>
            <person name="Aflitos S.A."/>
            <person name="Schijlen E."/>
            <person name="Jimenez-Gomez J.M."/>
            <person name="Ryngajllo M."/>
            <person name="Kimura S."/>
            <person name="Kumar R."/>
            <person name="Koenig D."/>
            <person name="Headland L.R."/>
            <person name="Maloof J.N."/>
            <person name="Sinha N."/>
            <person name="van Ham R.C."/>
            <person name="Lankhorst R.K."/>
            <person name="Mao L."/>
            <person name="Vogel A."/>
            <person name="Arsova B."/>
            <person name="Panstruga R."/>
            <person name="Fei Z."/>
            <person name="Rose J.K."/>
            <person name="Zamir D."/>
            <person name="Carrari F."/>
            <person name="Giovannoni J.J."/>
            <person name="Weigel D."/>
            <person name="Usadel B."/>
            <person name="Fernie A.R."/>
        </authorList>
    </citation>
    <scope>NUCLEOTIDE SEQUENCE [LARGE SCALE GENOMIC DNA]</scope>
    <source>
        <strain evidence="2">cv. LA0716</strain>
    </source>
</reference>
<evidence type="ECO:0000313" key="2">
    <source>
        <dbReference type="Proteomes" id="UP000694930"/>
    </source>
</evidence>
<dbReference type="PANTHER" id="PTHR34222">
    <property type="entry name" value="GAG_PRE-INTEGRS DOMAIN-CONTAINING PROTEIN"/>
    <property type="match status" value="1"/>
</dbReference>
<reference evidence="3" key="2">
    <citation type="submission" date="2025-08" db="UniProtKB">
        <authorList>
            <consortium name="RefSeq"/>
        </authorList>
    </citation>
    <scope>IDENTIFICATION</scope>
</reference>
<keyword evidence="2" id="KW-1185">Reference proteome</keyword>
<accession>A0ABM1HMB6</accession>